<keyword evidence="3" id="KW-1185">Reference proteome</keyword>
<comment type="caution">
    <text evidence="2">The sequence shown here is derived from an EMBL/GenBank/DDBJ whole genome shotgun (WGS) entry which is preliminary data.</text>
</comment>
<evidence type="ECO:0000313" key="3">
    <source>
        <dbReference type="Proteomes" id="UP001221413"/>
    </source>
</evidence>
<reference evidence="2" key="1">
    <citation type="submission" date="2023-01" db="EMBL/GenBank/DDBJ databases">
        <title>The chitinases involved in constricting ring structure development in the nematode-trapping fungus Drechslerella dactyloides.</title>
        <authorList>
            <person name="Wang R."/>
            <person name="Zhang L."/>
            <person name="Tang P."/>
            <person name="Li S."/>
            <person name="Liang L."/>
        </authorList>
    </citation>
    <scope>NUCLEOTIDE SEQUENCE</scope>
    <source>
        <strain evidence="2">YMF1.00031</strain>
    </source>
</reference>
<protein>
    <submittedName>
        <fullName evidence="2">Uncharacterized protein</fullName>
    </submittedName>
</protein>
<dbReference type="Proteomes" id="UP001221413">
    <property type="component" value="Unassembled WGS sequence"/>
</dbReference>
<evidence type="ECO:0000313" key="2">
    <source>
        <dbReference type="EMBL" id="KAJ6256078.1"/>
    </source>
</evidence>
<name>A0AAD6IPU1_DREDA</name>
<feature type="compositionally biased region" description="Basic and acidic residues" evidence="1">
    <location>
        <begin position="37"/>
        <end position="60"/>
    </location>
</feature>
<feature type="region of interest" description="Disordered" evidence="1">
    <location>
        <begin position="33"/>
        <end position="74"/>
    </location>
</feature>
<accession>A0AAD6IPU1</accession>
<proteinExistence type="predicted"/>
<sequence length="74" mass="8166">MVPPGPGRKCPRRFARGKAIRVLLPSLERVVGTPTELSERAGDGRKWEQRGSDKGQRQRSLEAAGESDVRPGRD</sequence>
<organism evidence="2 3">
    <name type="scientific">Drechslerella dactyloides</name>
    <name type="common">Nematode-trapping fungus</name>
    <name type="synonym">Arthrobotrys dactyloides</name>
    <dbReference type="NCBI Taxonomy" id="74499"/>
    <lineage>
        <taxon>Eukaryota</taxon>
        <taxon>Fungi</taxon>
        <taxon>Dikarya</taxon>
        <taxon>Ascomycota</taxon>
        <taxon>Pezizomycotina</taxon>
        <taxon>Orbiliomycetes</taxon>
        <taxon>Orbiliales</taxon>
        <taxon>Orbiliaceae</taxon>
        <taxon>Drechslerella</taxon>
    </lineage>
</organism>
<gene>
    <name evidence="2" type="ORF">Dda_9170</name>
</gene>
<dbReference type="AlphaFoldDB" id="A0AAD6IPU1"/>
<dbReference type="EMBL" id="JAQGDS010000015">
    <property type="protein sequence ID" value="KAJ6256078.1"/>
    <property type="molecule type" value="Genomic_DNA"/>
</dbReference>
<evidence type="ECO:0000256" key="1">
    <source>
        <dbReference type="SAM" id="MobiDB-lite"/>
    </source>
</evidence>